<dbReference type="Proteomes" id="UP001165074">
    <property type="component" value="Unassembled WGS sequence"/>
</dbReference>
<feature type="transmembrane region" description="Helical" evidence="1">
    <location>
        <begin position="122"/>
        <end position="141"/>
    </location>
</feature>
<feature type="transmembrane region" description="Helical" evidence="1">
    <location>
        <begin position="12"/>
        <end position="34"/>
    </location>
</feature>
<evidence type="ECO:0000256" key="1">
    <source>
        <dbReference type="SAM" id="Phobius"/>
    </source>
</evidence>
<dbReference type="AlphaFoldDB" id="A0A9W6RWW4"/>
<dbReference type="EMBL" id="BSTK01000003">
    <property type="protein sequence ID" value="GLY84206.1"/>
    <property type="molecule type" value="Genomic_DNA"/>
</dbReference>
<reference evidence="2" key="1">
    <citation type="submission" date="2023-03" db="EMBL/GenBank/DDBJ databases">
        <title>Actinoallomurus iriomotensis NBRC 103684.</title>
        <authorList>
            <person name="Ichikawa N."/>
            <person name="Sato H."/>
            <person name="Tonouchi N."/>
        </authorList>
    </citation>
    <scope>NUCLEOTIDE SEQUENCE</scope>
    <source>
        <strain evidence="2">NBRC 103684</strain>
    </source>
</reference>
<proteinExistence type="predicted"/>
<organism evidence="2 3">
    <name type="scientific">Actinoallomurus iriomotensis</name>
    <dbReference type="NCBI Taxonomy" id="478107"/>
    <lineage>
        <taxon>Bacteria</taxon>
        <taxon>Bacillati</taxon>
        <taxon>Actinomycetota</taxon>
        <taxon>Actinomycetes</taxon>
        <taxon>Streptosporangiales</taxon>
        <taxon>Thermomonosporaceae</taxon>
        <taxon>Actinoallomurus</taxon>
    </lineage>
</organism>
<evidence type="ECO:0000313" key="2">
    <source>
        <dbReference type="EMBL" id="GLY84206.1"/>
    </source>
</evidence>
<keyword evidence="3" id="KW-1185">Reference proteome</keyword>
<keyword evidence="1" id="KW-0812">Transmembrane</keyword>
<feature type="transmembrane region" description="Helical" evidence="1">
    <location>
        <begin position="46"/>
        <end position="64"/>
    </location>
</feature>
<gene>
    <name evidence="2" type="ORF">Airi02_021350</name>
</gene>
<name>A0A9W6RWW4_9ACTN</name>
<sequence length="182" mass="19230">MLRRDRADGIRFLAGLTVGGMVSGLLLSLVVVLLGGLAHAALPEQARVALLAGVCAILGIADLADRTPHPWRQVPQKLIHRLSPGMRGVTWGVDLGLLVTTQKVASLVWATIAAMVLLDPLAAPPLLVAMAIVSCLSVAVVSGQRIPFVVSNHGRDRRWLRLIRASAGATLLLIAVINVLQT</sequence>
<keyword evidence="1" id="KW-1133">Transmembrane helix</keyword>
<dbReference type="RefSeq" id="WP_285569308.1">
    <property type="nucleotide sequence ID" value="NZ_BSTK01000003.1"/>
</dbReference>
<keyword evidence="1" id="KW-0472">Membrane</keyword>
<feature type="transmembrane region" description="Helical" evidence="1">
    <location>
        <begin position="95"/>
        <end position="116"/>
    </location>
</feature>
<accession>A0A9W6RWW4</accession>
<evidence type="ECO:0000313" key="3">
    <source>
        <dbReference type="Proteomes" id="UP001165074"/>
    </source>
</evidence>
<protein>
    <submittedName>
        <fullName evidence="2">Uncharacterized protein</fullName>
    </submittedName>
</protein>
<feature type="transmembrane region" description="Helical" evidence="1">
    <location>
        <begin position="162"/>
        <end position="180"/>
    </location>
</feature>
<comment type="caution">
    <text evidence="2">The sequence shown here is derived from an EMBL/GenBank/DDBJ whole genome shotgun (WGS) entry which is preliminary data.</text>
</comment>